<dbReference type="InterPro" id="IPR013078">
    <property type="entry name" value="His_Pase_superF_clade-1"/>
</dbReference>
<evidence type="ECO:0000256" key="1">
    <source>
        <dbReference type="ARBA" id="ARBA00022801"/>
    </source>
</evidence>
<dbReference type="Pfam" id="PF00300">
    <property type="entry name" value="His_Phos_1"/>
    <property type="match status" value="2"/>
</dbReference>
<dbReference type="EMBL" id="RCZO01000006">
    <property type="protein sequence ID" value="TPG08188.1"/>
    <property type="molecule type" value="Genomic_DNA"/>
</dbReference>
<dbReference type="InterPro" id="IPR051021">
    <property type="entry name" value="Mito_Ser/Thr_phosphatase"/>
</dbReference>
<dbReference type="SUPFAM" id="SSF53254">
    <property type="entry name" value="Phosphoglycerate mutase-like"/>
    <property type="match status" value="1"/>
</dbReference>
<organism evidence="3 4">
    <name type="scientific">Rhodanobacter glycinis</name>
    <dbReference type="NCBI Taxonomy" id="582702"/>
    <lineage>
        <taxon>Bacteria</taxon>
        <taxon>Pseudomonadati</taxon>
        <taxon>Pseudomonadota</taxon>
        <taxon>Gammaproteobacteria</taxon>
        <taxon>Lysobacterales</taxon>
        <taxon>Rhodanobacteraceae</taxon>
        <taxon>Rhodanobacter</taxon>
    </lineage>
</organism>
<comment type="caution">
    <text evidence="3">The sequence shown here is derived from an EMBL/GenBank/DDBJ whole genome shotgun (WGS) entry which is preliminary data.</text>
</comment>
<feature type="signal peptide" evidence="2">
    <location>
        <begin position="1"/>
        <end position="27"/>
    </location>
</feature>
<reference evidence="3 4" key="1">
    <citation type="journal article" date="2019" name="Environ. Microbiol.">
        <title>Species interactions and distinct microbial communities in high Arctic permafrost affected cryosols are associated with the CH4 and CO2 gas fluxes.</title>
        <authorList>
            <person name="Altshuler I."/>
            <person name="Hamel J."/>
            <person name="Turney S."/>
            <person name="Magnuson E."/>
            <person name="Levesque R."/>
            <person name="Greer C."/>
            <person name="Whyte L.G."/>
        </authorList>
    </citation>
    <scope>NUCLEOTIDE SEQUENCE [LARGE SCALE GENOMIC DNA]</scope>
    <source>
        <strain evidence="3 4">S13Y</strain>
    </source>
</reference>
<evidence type="ECO:0008006" key="5">
    <source>
        <dbReference type="Google" id="ProtNLM"/>
    </source>
</evidence>
<gene>
    <name evidence="3" type="ORF">EAH88_11085</name>
</gene>
<proteinExistence type="predicted"/>
<keyword evidence="2" id="KW-0732">Signal</keyword>
<sequence length="241" mass="26051">MPLRDTSAMNRLLQCLCFLLLIAPAYAAESQAPAARTIVLVRHGYYVPDPAADERLGPHLAPIGVAQAQLVGARLAGLPTRFDAMYVSPVQRARDTAAVIAGNFPGRRFEVVDDLAECTPPSRRAEIMVHENPKDLAACKTQFDRLFARYFRPAAGHERTDLLVCHGNVIRYLVTRALGVDTTAWLEMSVGNASITEIRIEADGSFKVIAVGDVGHLPPAMLTGATGDSERSLAIPPLPLD</sequence>
<evidence type="ECO:0000313" key="4">
    <source>
        <dbReference type="Proteomes" id="UP000319486"/>
    </source>
</evidence>
<dbReference type="GO" id="GO:0016787">
    <property type="term" value="F:hydrolase activity"/>
    <property type="evidence" value="ECO:0007669"/>
    <property type="project" value="UniProtKB-KW"/>
</dbReference>
<evidence type="ECO:0000256" key="2">
    <source>
        <dbReference type="SAM" id="SignalP"/>
    </source>
</evidence>
<feature type="chain" id="PRO_5030107228" description="Histidine phosphatase family protein" evidence="2">
    <location>
        <begin position="28"/>
        <end position="241"/>
    </location>
</feature>
<dbReference type="PANTHER" id="PTHR20935:SF0">
    <property type="entry name" value="SERINE_THREONINE-PROTEIN PHOSPHATASE PGAM5, MITOCHONDRIAL"/>
    <property type="match status" value="1"/>
</dbReference>
<keyword evidence="1" id="KW-0378">Hydrolase</keyword>
<accession>A0A502C5M1</accession>
<dbReference type="PANTHER" id="PTHR20935">
    <property type="entry name" value="PHOSPHOGLYCERATE MUTASE-RELATED"/>
    <property type="match status" value="1"/>
</dbReference>
<dbReference type="Gene3D" id="3.40.50.1240">
    <property type="entry name" value="Phosphoglycerate mutase-like"/>
    <property type="match status" value="1"/>
</dbReference>
<dbReference type="CDD" id="cd07067">
    <property type="entry name" value="HP_PGM_like"/>
    <property type="match status" value="1"/>
</dbReference>
<keyword evidence="4" id="KW-1185">Reference proteome</keyword>
<dbReference type="SMART" id="SM00855">
    <property type="entry name" value="PGAM"/>
    <property type="match status" value="1"/>
</dbReference>
<dbReference type="InterPro" id="IPR029033">
    <property type="entry name" value="His_PPase_superfam"/>
</dbReference>
<evidence type="ECO:0000313" key="3">
    <source>
        <dbReference type="EMBL" id="TPG08188.1"/>
    </source>
</evidence>
<dbReference type="AlphaFoldDB" id="A0A502C5M1"/>
<protein>
    <recommendedName>
        <fullName evidence="5">Histidine phosphatase family protein</fullName>
    </recommendedName>
</protein>
<name>A0A502C5M1_9GAMM</name>
<dbReference type="Proteomes" id="UP000319486">
    <property type="component" value="Unassembled WGS sequence"/>
</dbReference>